<protein>
    <submittedName>
        <fullName evidence="1">Uncharacterized protein</fullName>
    </submittedName>
</protein>
<dbReference type="Proteomes" id="UP001596031">
    <property type="component" value="Unassembled WGS sequence"/>
</dbReference>
<proteinExistence type="predicted"/>
<dbReference type="RefSeq" id="WP_379719808.1">
    <property type="nucleotide sequence ID" value="NZ_JBHSMS010000029.1"/>
</dbReference>
<organism evidence="1 2">
    <name type="scientific">Massilia jejuensis</name>
    <dbReference type="NCBI Taxonomy" id="648894"/>
    <lineage>
        <taxon>Bacteria</taxon>
        <taxon>Pseudomonadati</taxon>
        <taxon>Pseudomonadota</taxon>
        <taxon>Betaproteobacteria</taxon>
        <taxon>Burkholderiales</taxon>
        <taxon>Oxalobacteraceae</taxon>
        <taxon>Telluria group</taxon>
        <taxon>Massilia</taxon>
    </lineage>
</organism>
<name>A0ABW0PHB3_9BURK</name>
<comment type="caution">
    <text evidence="1">The sequence shown here is derived from an EMBL/GenBank/DDBJ whole genome shotgun (WGS) entry which is preliminary data.</text>
</comment>
<keyword evidence="2" id="KW-1185">Reference proteome</keyword>
<gene>
    <name evidence="1" type="ORF">ACFPOU_09400</name>
</gene>
<evidence type="ECO:0000313" key="2">
    <source>
        <dbReference type="Proteomes" id="UP001596031"/>
    </source>
</evidence>
<reference evidence="2" key="1">
    <citation type="journal article" date="2019" name="Int. J. Syst. Evol. Microbiol.">
        <title>The Global Catalogue of Microorganisms (GCM) 10K type strain sequencing project: providing services to taxonomists for standard genome sequencing and annotation.</title>
        <authorList>
            <consortium name="The Broad Institute Genomics Platform"/>
            <consortium name="The Broad Institute Genome Sequencing Center for Infectious Disease"/>
            <person name="Wu L."/>
            <person name="Ma J."/>
        </authorList>
    </citation>
    <scope>NUCLEOTIDE SEQUENCE [LARGE SCALE GENOMIC DNA]</scope>
    <source>
        <strain evidence="2">CCUG 38813</strain>
    </source>
</reference>
<dbReference type="EMBL" id="JBHSMS010000029">
    <property type="protein sequence ID" value="MFC5511339.1"/>
    <property type="molecule type" value="Genomic_DNA"/>
</dbReference>
<sequence length="98" mass="10609">MISGAVVPFNAAARSSGQPGLPDAFYTSFAMWPLTDTALHLIEDANLISARRYGIELDLESMWRAWIAAAADPAHDAVALRARMDALDCRLLDVLAHA</sequence>
<evidence type="ECO:0000313" key="1">
    <source>
        <dbReference type="EMBL" id="MFC5511339.1"/>
    </source>
</evidence>
<accession>A0ABW0PHB3</accession>